<evidence type="ECO:0000256" key="1">
    <source>
        <dbReference type="SAM" id="MobiDB-lite"/>
    </source>
</evidence>
<sequence>MAVHHSGPTGLGPVATRQSSDSTIHPNDITTVRVQLVSVGVVWLVTSSSPFLPPPKPMKPAATAGLHLGIVAMRSFPLSAEPCRARGVPPPAPFGCGGPPTGKRPPLHPLIGLTGTLTQPPRPSGLITMQFCCLPGQDYCKFFPPSTSICLLVPINPLNFWLGSLTELHVRYNSDTTTTGSFL</sequence>
<proteinExistence type="predicted"/>
<feature type="compositionally biased region" description="Polar residues" evidence="1">
    <location>
        <begin position="16"/>
        <end position="26"/>
    </location>
</feature>
<dbReference type="AlphaFoldDB" id="A0A318ZQZ6"/>
<dbReference type="EMBL" id="KZ821219">
    <property type="protein sequence ID" value="PYH49487.1"/>
    <property type="molecule type" value="Genomic_DNA"/>
</dbReference>
<feature type="region of interest" description="Disordered" evidence="1">
    <location>
        <begin position="1"/>
        <end position="26"/>
    </location>
</feature>
<organism evidence="2 3">
    <name type="scientific">Aspergillus saccharolyticus JOP 1030-1</name>
    <dbReference type="NCBI Taxonomy" id="1450539"/>
    <lineage>
        <taxon>Eukaryota</taxon>
        <taxon>Fungi</taxon>
        <taxon>Dikarya</taxon>
        <taxon>Ascomycota</taxon>
        <taxon>Pezizomycotina</taxon>
        <taxon>Eurotiomycetes</taxon>
        <taxon>Eurotiomycetidae</taxon>
        <taxon>Eurotiales</taxon>
        <taxon>Aspergillaceae</taxon>
        <taxon>Aspergillus</taxon>
        <taxon>Aspergillus subgen. Circumdati</taxon>
    </lineage>
</organism>
<evidence type="ECO:0000313" key="3">
    <source>
        <dbReference type="Proteomes" id="UP000248349"/>
    </source>
</evidence>
<protein>
    <submittedName>
        <fullName evidence="2">Uncharacterized protein</fullName>
    </submittedName>
</protein>
<name>A0A318ZQZ6_9EURO</name>
<evidence type="ECO:0000313" key="2">
    <source>
        <dbReference type="EMBL" id="PYH49487.1"/>
    </source>
</evidence>
<keyword evidence="3" id="KW-1185">Reference proteome</keyword>
<accession>A0A318ZQZ6</accession>
<dbReference type="RefSeq" id="XP_025435469.1">
    <property type="nucleotide sequence ID" value="XM_025580108.1"/>
</dbReference>
<dbReference type="Proteomes" id="UP000248349">
    <property type="component" value="Unassembled WGS sequence"/>
</dbReference>
<gene>
    <name evidence="2" type="ORF">BP01DRAFT_78865</name>
</gene>
<reference evidence="2 3" key="1">
    <citation type="submission" date="2016-12" db="EMBL/GenBank/DDBJ databases">
        <title>The genomes of Aspergillus section Nigri reveals drivers in fungal speciation.</title>
        <authorList>
            <consortium name="DOE Joint Genome Institute"/>
            <person name="Vesth T.C."/>
            <person name="Nybo J."/>
            <person name="Theobald S."/>
            <person name="Brandl J."/>
            <person name="Frisvad J.C."/>
            <person name="Nielsen K.F."/>
            <person name="Lyhne E.K."/>
            <person name="Kogle M.E."/>
            <person name="Kuo A."/>
            <person name="Riley R."/>
            <person name="Clum A."/>
            <person name="Nolan M."/>
            <person name="Lipzen A."/>
            <person name="Salamov A."/>
            <person name="Henrissat B."/>
            <person name="Wiebenga A."/>
            <person name="De Vries R.P."/>
            <person name="Grigoriev I.V."/>
            <person name="Mortensen U.H."/>
            <person name="Andersen M.R."/>
            <person name="Baker S.E."/>
        </authorList>
    </citation>
    <scope>NUCLEOTIDE SEQUENCE [LARGE SCALE GENOMIC DNA]</scope>
    <source>
        <strain evidence="2 3">JOP 1030-1</strain>
    </source>
</reference>
<dbReference type="GeneID" id="37081337"/>